<dbReference type="Proteomes" id="UP000685013">
    <property type="component" value="Chromosome 12"/>
</dbReference>
<evidence type="ECO:0000256" key="2">
    <source>
        <dbReference type="ARBA" id="ARBA00006824"/>
    </source>
</evidence>
<evidence type="ECO:0000256" key="6">
    <source>
        <dbReference type="RuleBase" id="RU363053"/>
    </source>
</evidence>
<evidence type="ECO:0000256" key="3">
    <source>
        <dbReference type="ARBA" id="ARBA00022692"/>
    </source>
</evidence>
<protein>
    <submittedName>
        <fullName evidence="7">PXMP2/4 family protein 4</fullName>
    </submittedName>
</protein>
<feature type="transmembrane region" description="Helical" evidence="6">
    <location>
        <begin position="164"/>
        <end position="182"/>
    </location>
</feature>
<feature type="transmembrane region" description="Helical" evidence="6">
    <location>
        <begin position="231"/>
        <end position="248"/>
    </location>
</feature>
<dbReference type="Pfam" id="PF04117">
    <property type="entry name" value="Mpv17_PMP22"/>
    <property type="match status" value="1"/>
</dbReference>
<dbReference type="PANTHER" id="PTHR11266">
    <property type="entry name" value="PEROXISOMAL MEMBRANE PROTEIN 2, PXMP2 MPV17"/>
    <property type="match status" value="1"/>
</dbReference>
<gene>
    <name evidence="7" type="ORF">SDJN03_18432</name>
</gene>
<proteinExistence type="inferred from homology"/>
<name>A0AAV6MQD0_9ROSI</name>
<comment type="subcellular location">
    <subcellularLocation>
        <location evidence="1">Membrane</location>
        <topology evidence="1">Multi-pass membrane protein</topology>
    </subcellularLocation>
</comment>
<keyword evidence="5 6" id="KW-0472">Membrane</keyword>
<organism evidence="7 8">
    <name type="scientific">Cucurbita argyrosperma subsp. sororia</name>
    <dbReference type="NCBI Taxonomy" id="37648"/>
    <lineage>
        <taxon>Eukaryota</taxon>
        <taxon>Viridiplantae</taxon>
        <taxon>Streptophyta</taxon>
        <taxon>Embryophyta</taxon>
        <taxon>Tracheophyta</taxon>
        <taxon>Spermatophyta</taxon>
        <taxon>Magnoliopsida</taxon>
        <taxon>eudicotyledons</taxon>
        <taxon>Gunneridae</taxon>
        <taxon>Pentapetalae</taxon>
        <taxon>rosids</taxon>
        <taxon>fabids</taxon>
        <taxon>Cucurbitales</taxon>
        <taxon>Cucurbitaceae</taxon>
        <taxon>Cucurbiteae</taxon>
        <taxon>Cucurbita</taxon>
    </lineage>
</organism>
<comment type="caution">
    <text evidence="7">The sequence shown here is derived from an EMBL/GenBank/DDBJ whole genome shotgun (WGS) entry which is preliminary data.</text>
</comment>
<evidence type="ECO:0000256" key="1">
    <source>
        <dbReference type="ARBA" id="ARBA00004141"/>
    </source>
</evidence>
<evidence type="ECO:0000313" key="7">
    <source>
        <dbReference type="EMBL" id="KAG6585699.1"/>
    </source>
</evidence>
<comment type="similarity">
    <text evidence="2 6">Belongs to the peroxisomal membrane protein PXMP2/4 family.</text>
</comment>
<dbReference type="GO" id="GO:0005737">
    <property type="term" value="C:cytoplasm"/>
    <property type="evidence" value="ECO:0007669"/>
    <property type="project" value="TreeGrafter"/>
</dbReference>
<evidence type="ECO:0000256" key="4">
    <source>
        <dbReference type="ARBA" id="ARBA00022989"/>
    </source>
</evidence>
<accession>A0AAV6MQD0</accession>
<dbReference type="AlphaFoldDB" id="A0AAV6MQD0"/>
<evidence type="ECO:0000313" key="8">
    <source>
        <dbReference type="Proteomes" id="UP000685013"/>
    </source>
</evidence>
<reference evidence="7 8" key="1">
    <citation type="journal article" date="2021" name="Hortic Res">
        <title>The domestication of Cucurbita argyrosperma as revealed by the genome of its wild relative.</title>
        <authorList>
            <person name="Barrera-Redondo J."/>
            <person name="Sanchez-de la Vega G."/>
            <person name="Aguirre-Liguori J.A."/>
            <person name="Castellanos-Morales G."/>
            <person name="Gutierrez-Guerrero Y.T."/>
            <person name="Aguirre-Dugua X."/>
            <person name="Aguirre-Planter E."/>
            <person name="Tenaillon M.I."/>
            <person name="Lira-Saade R."/>
            <person name="Eguiarte L.E."/>
        </authorList>
    </citation>
    <scope>NUCLEOTIDE SEQUENCE [LARGE SCALE GENOMIC DNA]</scope>
    <source>
        <strain evidence="7">JBR-2021</strain>
    </source>
</reference>
<dbReference type="GO" id="GO:0016020">
    <property type="term" value="C:membrane"/>
    <property type="evidence" value="ECO:0007669"/>
    <property type="project" value="UniProtKB-SubCell"/>
</dbReference>
<sequence>MNSLRRRCGLLLRPVAARINVIPKATVSSKIHWRAYFSFRSSPMGFRIRESKISCQSILPSSRHRFSSFSSPLKSGTGVIRWYLRKLDSHPFITKSISSSLIYVAADLTSQMITLPSPGSFDLIRTTRMAAYGLLILGPSQHLWFNFMSTISPRRDYLSTFKKIFLGQAVYGPTLTSIFFSYNASLQGESGSEIAARLQRDLLPTLLNGLLFWPVCDFLTYKFVPVHLQSSLVFVLIALSIVVCSFFNQTDRTLNPFLDVDFAAIDKHSRFEETAFCFHGLFSNYLYEAEGFHIVLGTVDYEDLNLRPYVKKYYAHFDLMKYLI</sequence>
<keyword evidence="8" id="KW-1185">Reference proteome</keyword>
<keyword evidence="4 6" id="KW-1133">Transmembrane helix</keyword>
<dbReference type="InterPro" id="IPR007248">
    <property type="entry name" value="Mpv17_PMP22"/>
</dbReference>
<evidence type="ECO:0000256" key="5">
    <source>
        <dbReference type="ARBA" id="ARBA00023136"/>
    </source>
</evidence>
<dbReference type="PANTHER" id="PTHR11266:SF88">
    <property type="entry name" value="PROTEIN SYM1-LIKE"/>
    <property type="match status" value="1"/>
</dbReference>
<feature type="non-terminal residue" evidence="7">
    <location>
        <position position="1"/>
    </location>
</feature>
<dbReference type="EMBL" id="JAGKQH010000012">
    <property type="protein sequence ID" value="KAG6585699.1"/>
    <property type="molecule type" value="Genomic_DNA"/>
</dbReference>
<keyword evidence="3 6" id="KW-0812">Transmembrane</keyword>